<proteinExistence type="predicted"/>
<protein>
    <submittedName>
        <fullName evidence="3">Putative terminase</fullName>
    </submittedName>
</protein>
<evidence type="ECO:0000259" key="2">
    <source>
        <dbReference type="Pfam" id="PF17288"/>
    </source>
</evidence>
<dbReference type="NCBIfam" id="TIGR01547">
    <property type="entry name" value="phage_term_2"/>
    <property type="match status" value="1"/>
</dbReference>
<dbReference type="PANTHER" id="PTHR39184:SF1">
    <property type="entry name" value="PBSX PHAGE TERMINASE LARGE SUBUNIT"/>
    <property type="match status" value="1"/>
</dbReference>
<accession>A0A6M3L0H8</accession>
<dbReference type="Gene3D" id="3.40.50.300">
    <property type="entry name" value="P-loop containing nucleotide triphosphate hydrolases"/>
    <property type="match status" value="1"/>
</dbReference>
<dbReference type="Pfam" id="PF04466">
    <property type="entry name" value="Terminase_3"/>
    <property type="match status" value="1"/>
</dbReference>
<dbReference type="InterPro" id="IPR052380">
    <property type="entry name" value="Viral_DNA_packaging_terminase"/>
</dbReference>
<gene>
    <name evidence="3" type="ORF">MM415B02838_0016</name>
</gene>
<reference evidence="3" key="1">
    <citation type="submission" date="2020-03" db="EMBL/GenBank/DDBJ databases">
        <title>The deep terrestrial virosphere.</title>
        <authorList>
            <person name="Holmfeldt K."/>
            <person name="Nilsson E."/>
            <person name="Simone D."/>
            <person name="Lopez-Fernandez M."/>
            <person name="Wu X."/>
            <person name="de Brujin I."/>
            <person name="Lundin D."/>
            <person name="Andersson A."/>
            <person name="Bertilsson S."/>
            <person name="Dopson M."/>
        </authorList>
    </citation>
    <scope>NUCLEOTIDE SEQUENCE</scope>
    <source>
        <strain evidence="3">MM415B02838</strain>
    </source>
</reference>
<dbReference type="PANTHER" id="PTHR39184">
    <property type="match status" value="1"/>
</dbReference>
<dbReference type="InterPro" id="IPR006437">
    <property type="entry name" value="Phage_terminase_lsu"/>
</dbReference>
<dbReference type="InterPro" id="IPR027417">
    <property type="entry name" value="P-loop_NTPase"/>
</dbReference>
<feature type="domain" description="Phage terminase large subunit C-terminal" evidence="2">
    <location>
        <begin position="262"/>
        <end position="400"/>
    </location>
</feature>
<evidence type="ECO:0000313" key="3">
    <source>
        <dbReference type="EMBL" id="QJA88033.1"/>
    </source>
</evidence>
<name>A0A6M3L0H8_9ZZZZ</name>
<organism evidence="3">
    <name type="scientific">viral metagenome</name>
    <dbReference type="NCBI Taxonomy" id="1070528"/>
    <lineage>
        <taxon>unclassified sequences</taxon>
        <taxon>metagenomes</taxon>
        <taxon>organismal metagenomes</taxon>
    </lineage>
</organism>
<evidence type="ECO:0000259" key="1">
    <source>
        <dbReference type="Pfam" id="PF04466"/>
    </source>
</evidence>
<dbReference type="InterPro" id="IPR035412">
    <property type="entry name" value="Terminase_L_N"/>
</dbReference>
<dbReference type="EMBL" id="MT142748">
    <property type="protein sequence ID" value="QJA88033.1"/>
    <property type="molecule type" value="Genomic_DNA"/>
</dbReference>
<feature type="domain" description="Phage terminase large subunit N-terminal" evidence="1">
    <location>
        <begin position="36"/>
        <end position="230"/>
    </location>
</feature>
<dbReference type="InterPro" id="IPR035413">
    <property type="entry name" value="Terminase_L_C"/>
</dbReference>
<dbReference type="AlphaFoldDB" id="A0A6M3L0H8"/>
<sequence length="419" mass="49013">MITVQATRVYWENAPPSEVEKAGYPFGAAGSDCRLNINRGGGGSSKSHSIMQVLVKKFLTEKKKNILIIRKTLPSLRLSIFPLFKKVLEEFGLNDRELKSERTMMNFYYEKNFLHFGGFDDPEKIKSTEWNYAWPEEATEMNLNDFKILNLYVRAPSLDGRPNQLFFSFNPVDEYHWLKTELLDNPSYDGKKEIVSTYKDNPFLPQEIIDQYNKLEQQDMNFFRIYALGEWGRLENLIFTNYDFCPTEPQKELYNEAIRGLDFGYNNPSALVKIFISNNQEEVWEKEELYASNLTNRDLIEEMKKIIPESEWNFPIYGDPAEPDRIEEIRSAGFNCIPQRRSGNSVKNGIDFMKTLRCHILETSYNLKKEIQAYSWKTDRNGRLLDEPVKFLDHLMDARRGALWTHLGADMGQAKIRYI</sequence>
<dbReference type="Pfam" id="PF17288">
    <property type="entry name" value="Terminase_3C"/>
    <property type="match status" value="1"/>
</dbReference>
<dbReference type="Gene3D" id="3.30.420.280">
    <property type="match status" value="1"/>
</dbReference>